<evidence type="ECO:0000313" key="8">
    <source>
        <dbReference type="EMBL" id="MDQ0567680.1"/>
    </source>
</evidence>
<evidence type="ECO:0000256" key="5">
    <source>
        <dbReference type="SAM" id="Coils"/>
    </source>
</evidence>
<reference evidence="8" key="1">
    <citation type="submission" date="2023-07" db="EMBL/GenBank/DDBJ databases">
        <title>Genomic Encyclopedia of Type Strains, Phase IV (KMG-IV): sequencing the most valuable type-strain genomes for metagenomic binning, comparative biology and taxonomic classification.</title>
        <authorList>
            <person name="Goeker M."/>
        </authorList>
    </citation>
    <scope>NUCLEOTIDE SEQUENCE [LARGE SCALE GENOMIC DNA]</scope>
    <source>
        <strain evidence="8">DSM 22019</strain>
    </source>
</reference>
<feature type="transmembrane region" description="Helical" evidence="7">
    <location>
        <begin position="6"/>
        <end position="24"/>
    </location>
</feature>
<keyword evidence="7" id="KW-0812">Transmembrane</keyword>
<evidence type="ECO:0000256" key="6">
    <source>
        <dbReference type="SAM" id="MobiDB-lite"/>
    </source>
</evidence>
<gene>
    <name evidence="8" type="ORF">J2Z63_000323</name>
</gene>
<evidence type="ECO:0000256" key="1">
    <source>
        <dbReference type="ARBA" id="ARBA00003416"/>
    </source>
</evidence>
<name>A0ABU0NE21_9MOLU</name>
<feature type="coiled-coil region" evidence="5">
    <location>
        <begin position="74"/>
        <end position="101"/>
    </location>
</feature>
<comment type="caution">
    <text evidence="8">The sequence shown here is derived from an EMBL/GenBank/DDBJ whole genome shotgun (WGS) entry which is preliminary data.</text>
</comment>
<proteinExistence type="inferred from homology"/>
<protein>
    <submittedName>
        <fullName evidence="8">DNA recombination protein RmuC</fullName>
    </submittedName>
</protein>
<keyword evidence="7" id="KW-0472">Membrane</keyword>
<dbReference type="PANTHER" id="PTHR30563">
    <property type="entry name" value="DNA RECOMBINATION PROTEIN RMUC"/>
    <property type="match status" value="1"/>
</dbReference>
<sequence length="371" mass="42917">MDAWIIVIIIIGIVTLAITLFFVIRTIKRNGFDYPVGSRAFDKQIQIIISKLEAIEKIDATNFENVRKSVNDQKTDISNVIKDLNDSIKNLNDNNTKQMSRIDTVVVDSKTKLDNLSSIFTNSKNRGNVGEFTLEWILSNILGEESEHSIWQREYKYENKPGLRIDAVIHTGINNKKLVIDSKFPMIDAEVLLTKDPNDFEYKQKEKNFRTSLISKISEVEKYIDKKEGVDNVIMYIPSQVVFELILTKFEDIYQKALNKKIFLTSPTTLPIVLHSQQMAIRDYKISKDIHKVKDLVEGVLIDFQKWDERNQKLKKAFNDYVQKTNSTFEDLEKSTNKINSKIEKIQSIDTTNQNSVKKESDDDSIGIHWK</sequence>
<comment type="similarity">
    <text evidence="2">Belongs to the RmuC family.</text>
</comment>
<dbReference type="InterPro" id="IPR003798">
    <property type="entry name" value="DNA_recombination_RmuC"/>
</dbReference>
<organism evidence="8 9">
    <name type="scientific">Mycoplasma yeatsii</name>
    <dbReference type="NCBI Taxonomy" id="51365"/>
    <lineage>
        <taxon>Bacteria</taxon>
        <taxon>Bacillati</taxon>
        <taxon>Mycoplasmatota</taxon>
        <taxon>Mollicutes</taxon>
        <taxon>Mycoplasmataceae</taxon>
        <taxon>Mycoplasma</taxon>
    </lineage>
</organism>
<evidence type="ECO:0000256" key="4">
    <source>
        <dbReference type="ARBA" id="ARBA00023172"/>
    </source>
</evidence>
<evidence type="ECO:0000256" key="7">
    <source>
        <dbReference type="SAM" id="Phobius"/>
    </source>
</evidence>
<dbReference type="Pfam" id="PF02646">
    <property type="entry name" value="RmuC"/>
    <property type="match status" value="1"/>
</dbReference>
<evidence type="ECO:0000256" key="2">
    <source>
        <dbReference type="ARBA" id="ARBA00009840"/>
    </source>
</evidence>
<comment type="function">
    <text evidence="1">Involved in DNA recombination.</text>
</comment>
<evidence type="ECO:0000256" key="3">
    <source>
        <dbReference type="ARBA" id="ARBA00023054"/>
    </source>
</evidence>
<dbReference type="Proteomes" id="UP001236620">
    <property type="component" value="Unassembled WGS sequence"/>
</dbReference>
<keyword evidence="4" id="KW-0233">DNA recombination</keyword>
<accession>A0ABU0NE21</accession>
<keyword evidence="7" id="KW-1133">Transmembrane helix</keyword>
<keyword evidence="3 5" id="KW-0175">Coiled coil</keyword>
<evidence type="ECO:0000313" key="9">
    <source>
        <dbReference type="Proteomes" id="UP001236620"/>
    </source>
</evidence>
<keyword evidence="9" id="KW-1185">Reference proteome</keyword>
<dbReference type="PANTHER" id="PTHR30563:SF0">
    <property type="entry name" value="DNA RECOMBINATION PROTEIN RMUC"/>
    <property type="match status" value="1"/>
</dbReference>
<feature type="region of interest" description="Disordered" evidence="6">
    <location>
        <begin position="351"/>
        <end position="371"/>
    </location>
</feature>
<dbReference type="EMBL" id="JAUSWP010000002">
    <property type="protein sequence ID" value="MDQ0567680.1"/>
    <property type="molecule type" value="Genomic_DNA"/>
</dbReference>
<dbReference type="RefSeq" id="WP_307444535.1">
    <property type="nucleotide sequence ID" value="NZ_JAUSWP010000002.1"/>
</dbReference>